<dbReference type="PROSITE" id="PS51352">
    <property type="entry name" value="THIOREDOXIN_2"/>
    <property type="match status" value="1"/>
</dbReference>
<dbReference type="RefSeq" id="XP_005807281.1">
    <property type="nucleotide sequence ID" value="XM_005807224.3"/>
</dbReference>
<accession>A0A3B5QSP4</accession>
<dbReference type="STRING" id="8083.ENSXMAP00000033270"/>
<dbReference type="KEGG" id="xma:102230139"/>
<dbReference type="Gene3D" id="3.40.30.10">
    <property type="entry name" value="Glutaredoxin"/>
    <property type="match status" value="1"/>
</dbReference>
<dbReference type="SUPFAM" id="SSF52833">
    <property type="entry name" value="Thioredoxin-like"/>
    <property type="match status" value="1"/>
</dbReference>
<keyword evidence="3 6" id="KW-0676">Redox-active center</keyword>
<evidence type="ECO:0000256" key="4">
    <source>
        <dbReference type="PIRNR" id="PIRNR000077"/>
    </source>
</evidence>
<dbReference type="OMA" id="KCKVEGV"/>
<evidence type="ECO:0000256" key="1">
    <source>
        <dbReference type="ARBA" id="ARBA00022799"/>
    </source>
</evidence>
<dbReference type="InParanoid" id="A0A3B5QSP4"/>
<sequence length="108" mass="12070">MVKFVKSLEEFNNILSQAGNKLVVVDFTASWCGPCKMIGPVFENLAADPANENVIFFKVDVDEASDVAGNCGIRAMPTFQFYKDRKMVDEFSGADKKKLEDKIKALRQ</sequence>
<dbReference type="InterPro" id="IPR017937">
    <property type="entry name" value="Thioredoxin_CS"/>
</dbReference>
<keyword evidence="1" id="KW-0702">S-nitrosylation</keyword>
<dbReference type="GO" id="GO:0015035">
    <property type="term" value="F:protein-disulfide reductase activity"/>
    <property type="evidence" value="ECO:0007669"/>
    <property type="project" value="InterPro"/>
</dbReference>
<keyword evidence="2 6" id="KW-1015">Disulfide bond</keyword>
<feature type="active site" description="Nucleophile" evidence="5">
    <location>
        <position position="32"/>
    </location>
</feature>
<reference evidence="8" key="4">
    <citation type="submission" date="2025-09" db="UniProtKB">
        <authorList>
            <consortium name="Ensembl"/>
        </authorList>
    </citation>
    <scope>IDENTIFICATION</scope>
    <source>
        <strain evidence="8">JP 163 A</strain>
    </source>
</reference>
<dbReference type="CDD" id="cd02947">
    <property type="entry name" value="TRX_family"/>
    <property type="match status" value="1"/>
</dbReference>
<evidence type="ECO:0000259" key="7">
    <source>
        <dbReference type="PROSITE" id="PS51352"/>
    </source>
</evidence>
<dbReference type="Pfam" id="PF00085">
    <property type="entry name" value="Thioredoxin"/>
    <property type="match status" value="1"/>
</dbReference>
<reference evidence="9" key="1">
    <citation type="submission" date="2012-01" db="EMBL/GenBank/DDBJ databases">
        <authorList>
            <person name="Walter R."/>
            <person name="Schartl M."/>
            <person name="Warren W."/>
        </authorList>
    </citation>
    <scope>NUCLEOTIDE SEQUENCE [LARGE SCALE GENOMIC DNA]</scope>
    <source>
        <strain evidence="9">JP 163 A</strain>
    </source>
</reference>
<proteinExistence type="inferred from homology"/>
<evidence type="ECO:0000313" key="8">
    <source>
        <dbReference type="Ensembl" id="ENSXMAP00000033270.1"/>
    </source>
</evidence>
<feature type="site" description="Contributes to redox potential value" evidence="5">
    <location>
        <position position="33"/>
    </location>
</feature>
<dbReference type="Proteomes" id="UP000002852">
    <property type="component" value="Unassembled WGS sequence"/>
</dbReference>
<evidence type="ECO:0000256" key="5">
    <source>
        <dbReference type="PIRSR" id="PIRSR000077-1"/>
    </source>
</evidence>
<evidence type="ECO:0000313" key="9">
    <source>
        <dbReference type="Proteomes" id="UP000002852"/>
    </source>
</evidence>
<feature type="site" description="Contributes to redox potential value" evidence="5">
    <location>
        <position position="34"/>
    </location>
</feature>
<evidence type="ECO:0000256" key="3">
    <source>
        <dbReference type="ARBA" id="ARBA00023284"/>
    </source>
</evidence>
<comment type="similarity">
    <text evidence="4">Belongs to the thioredoxin family.</text>
</comment>
<feature type="domain" description="Thioredoxin" evidence="7">
    <location>
        <begin position="1"/>
        <end position="108"/>
    </location>
</feature>
<feature type="disulfide bond" description="Redox-active" evidence="6">
    <location>
        <begin position="32"/>
        <end position="35"/>
    </location>
</feature>
<dbReference type="AlphaFoldDB" id="A0A3B5QSP4"/>
<feature type="active site" description="Nucleophile" evidence="5">
    <location>
        <position position="35"/>
    </location>
</feature>
<dbReference type="PIRSF" id="PIRSF000077">
    <property type="entry name" value="Thioredoxin"/>
    <property type="match status" value="1"/>
</dbReference>
<keyword evidence="9" id="KW-1185">Reference proteome</keyword>
<dbReference type="GeneID" id="102230139"/>
<reference evidence="8" key="3">
    <citation type="submission" date="2025-08" db="UniProtKB">
        <authorList>
            <consortium name="Ensembl"/>
        </authorList>
    </citation>
    <scope>IDENTIFICATION</scope>
    <source>
        <strain evidence="8">JP 163 A</strain>
    </source>
</reference>
<dbReference type="InterPro" id="IPR036249">
    <property type="entry name" value="Thioredoxin-like_sf"/>
</dbReference>
<dbReference type="PRINTS" id="PR00421">
    <property type="entry name" value="THIOREDOXIN"/>
</dbReference>
<feature type="site" description="Deprotonates C-terminal active site Cys" evidence="5">
    <location>
        <position position="26"/>
    </location>
</feature>
<dbReference type="OrthoDB" id="2121326at2759"/>
<name>A0A3B5QSP4_XIPMA</name>
<dbReference type="Ensembl" id="ENSXMAT00000028715.1">
    <property type="protein sequence ID" value="ENSXMAP00000033270.1"/>
    <property type="gene ID" value="ENSXMAG00000028802.1"/>
</dbReference>
<dbReference type="InterPro" id="IPR013766">
    <property type="entry name" value="Thioredoxin_domain"/>
</dbReference>
<reference evidence="9" key="2">
    <citation type="journal article" date="2013" name="Nat. Genet.">
        <title>The genome of the platyfish, Xiphophorus maculatus, provides insights into evolutionary adaptation and several complex traits.</title>
        <authorList>
            <person name="Schartl M."/>
            <person name="Walter R.B."/>
            <person name="Shen Y."/>
            <person name="Garcia T."/>
            <person name="Catchen J."/>
            <person name="Amores A."/>
            <person name="Braasch I."/>
            <person name="Chalopin D."/>
            <person name="Volff J.N."/>
            <person name="Lesch K.P."/>
            <person name="Bisazza A."/>
            <person name="Minx P."/>
            <person name="Hillier L."/>
            <person name="Wilson R.K."/>
            <person name="Fuerstenberg S."/>
            <person name="Boore J."/>
            <person name="Searle S."/>
            <person name="Postlethwait J.H."/>
            <person name="Warren W.C."/>
        </authorList>
    </citation>
    <scope>NUCLEOTIDE SEQUENCE [LARGE SCALE GENOMIC DNA]</scope>
    <source>
        <strain evidence="9">JP 163 A</strain>
    </source>
</reference>
<evidence type="ECO:0000256" key="6">
    <source>
        <dbReference type="PIRSR" id="PIRSR000077-4"/>
    </source>
</evidence>
<organism evidence="8 9">
    <name type="scientific">Xiphophorus maculatus</name>
    <name type="common">Southern platyfish</name>
    <name type="synonym">Platypoecilus maculatus</name>
    <dbReference type="NCBI Taxonomy" id="8083"/>
    <lineage>
        <taxon>Eukaryota</taxon>
        <taxon>Metazoa</taxon>
        <taxon>Chordata</taxon>
        <taxon>Craniata</taxon>
        <taxon>Vertebrata</taxon>
        <taxon>Euteleostomi</taxon>
        <taxon>Actinopterygii</taxon>
        <taxon>Neopterygii</taxon>
        <taxon>Teleostei</taxon>
        <taxon>Neoteleostei</taxon>
        <taxon>Acanthomorphata</taxon>
        <taxon>Ovalentaria</taxon>
        <taxon>Atherinomorphae</taxon>
        <taxon>Cyprinodontiformes</taxon>
        <taxon>Poeciliidae</taxon>
        <taxon>Poeciliinae</taxon>
        <taxon>Xiphophorus</taxon>
    </lineage>
</organism>
<protein>
    <recommendedName>
        <fullName evidence="4">Thioredoxin</fullName>
    </recommendedName>
</protein>
<dbReference type="FunFam" id="3.40.30.10:FF:000245">
    <property type="entry name" value="Thioredoxin"/>
    <property type="match status" value="1"/>
</dbReference>
<dbReference type="PANTHER" id="PTHR46115">
    <property type="entry name" value="THIOREDOXIN-LIKE PROTEIN 1"/>
    <property type="match status" value="1"/>
</dbReference>
<dbReference type="GeneTree" id="ENSGT00940000163988"/>
<evidence type="ECO:0000256" key="2">
    <source>
        <dbReference type="ARBA" id="ARBA00023157"/>
    </source>
</evidence>
<dbReference type="PROSITE" id="PS00194">
    <property type="entry name" value="THIOREDOXIN_1"/>
    <property type="match status" value="1"/>
</dbReference>
<dbReference type="InterPro" id="IPR005746">
    <property type="entry name" value="Thioredoxin"/>
</dbReference>